<feature type="region of interest" description="Disordered" evidence="1">
    <location>
        <begin position="1"/>
        <end position="37"/>
    </location>
</feature>
<protein>
    <submittedName>
        <fullName evidence="2 3">Uncharacterized protein</fullName>
    </submittedName>
</protein>
<dbReference type="Proteomes" id="UP000002051">
    <property type="component" value="Chromosome 5"/>
</dbReference>
<reference evidence="2 4" key="2">
    <citation type="journal article" date="2014" name="BMC Genomics">
        <title>An improved genome release (version Mt4.0) for the model legume Medicago truncatula.</title>
        <authorList>
            <person name="Tang H."/>
            <person name="Krishnakumar V."/>
            <person name="Bidwell S."/>
            <person name="Rosen B."/>
            <person name="Chan A."/>
            <person name="Zhou S."/>
            <person name="Gentzbittel L."/>
            <person name="Childs K.L."/>
            <person name="Yandell M."/>
            <person name="Gundlach H."/>
            <person name="Mayer K.F."/>
            <person name="Schwartz D.C."/>
            <person name="Town C.D."/>
        </authorList>
    </citation>
    <scope>GENOME REANNOTATION</scope>
    <source>
        <strain evidence="2">A17</strain>
        <strain evidence="3 4">cv. Jemalong A17</strain>
    </source>
</reference>
<evidence type="ECO:0000313" key="2">
    <source>
        <dbReference type="EMBL" id="KEH28381.1"/>
    </source>
</evidence>
<evidence type="ECO:0000256" key="1">
    <source>
        <dbReference type="SAM" id="MobiDB-lite"/>
    </source>
</evidence>
<dbReference type="HOGENOM" id="CLU_2376028_0_0_1"/>
<name>A0A072UG59_MEDTR</name>
<sequence length="95" mass="10502">MDDEDIVASHVISEAQKKKKKDMAKREEEDGNSKDHSSLLDSLIPFFPHFPTSIFSPAALSGLLRPLNHRNPFILRSLHSSATYHLPPPLIGAGS</sequence>
<organism evidence="2 4">
    <name type="scientific">Medicago truncatula</name>
    <name type="common">Barrel medic</name>
    <name type="synonym">Medicago tribuloides</name>
    <dbReference type="NCBI Taxonomy" id="3880"/>
    <lineage>
        <taxon>Eukaryota</taxon>
        <taxon>Viridiplantae</taxon>
        <taxon>Streptophyta</taxon>
        <taxon>Embryophyta</taxon>
        <taxon>Tracheophyta</taxon>
        <taxon>Spermatophyta</taxon>
        <taxon>Magnoliopsida</taxon>
        <taxon>eudicotyledons</taxon>
        <taxon>Gunneridae</taxon>
        <taxon>Pentapetalae</taxon>
        <taxon>rosids</taxon>
        <taxon>fabids</taxon>
        <taxon>Fabales</taxon>
        <taxon>Fabaceae</taxon>
        <taxon>Papilionoideae</taxon>
        <taxon>50 kb inversion clade</taxon>
        <taxon>NPAAA clade</taxon>
        <taxon>Hologalegina</taxon>
        <taxon>IRL clade</taxon>
        <taxon>Trifolieae</taxon>
        <taxon>Medicago</taxon>
    </lineage>
</organism>
<evidence type="ECO:0000313" key="4">
    <source>
        <dbReference type="Proteomes" id="UP000002051"/>
    </source>
</evidence>
<gene>
    <name evidence="2" type="ordered locus">MTR_5g089895</name>
</gene>
<accession>A0A072UG59</accession>
<feature type="compositionally biased region" description="Basic and acidic residues" evidence="1">
    <location>
        <begin position="24"/>
        <end position="37"/>
    </location>
</feature>
<dbReference type="AlphaFoldDB" id="A0A072UG59"/>
<dbReference type="EMBL" id="CM001221">
    <property type="protein sequence ID" value="KEH28381.1"/>
    <property type="molecule type" value="Genomic_DNA"/>
</dbReference>
<reference evidence="3" key="3">
    <citation type="submission" date="2015-04" db="UniProtKB">
        <authorList>
            <consortium name="EnsemblPlants"/>
        </authorList>
    </citation>
    <scope>IDENTIFICATION</scope>
    <source>
        <strain evidence="3">cv. Jemalong A17</strain>
    </source>
</reference>
<reference evidence="2 4" key="1">
    <citation type="journal article" date="2011" name="Nature">
        <title>The Medicago genome provides insight into the evolution of rhizobial symbioses.</title>
        <authorList>
            <person name="Young N.D."/>
            <person name="Debelle F."/>
            <person name="Oldroyd G.E."/>
            <person name="Geurts R."/>
            <person name="Cannon S.B."/>
            <person name="Udvardi M.K."/>
            <person name="Benedito V.A."/>
            <person name="Mayer K.F."/>
            <person name="Gouzy J."/>
            <person name="Schoof H."/>
            <person name="Van de Peer Y."/>
            <person name="Proost S."/>
            <person name="Cook D.R."/>
            <person name="Meyers B.C."/>
            <person name="Spannagl M."/>
            <person name="Cheung F."/>
            <person name="De Mita S."/>
            <person name="Krishnakumar V."/>
            <person name="Gundlach H."/>
            <person name="Zhou S."/>
            <person name="Mudge J."/>
            <person name="Bharti A.K."/>
            <person name="Murray J.D."/>
            <person name="Naoumkina M.A."/>
            <person name="Rosen B."/>
            <person name="Silverstein K.A."/>
            <person name="Tang H."/>
            <person name="Rombauts S."/>
            <person name="Zhao P.X."/>
            <person name="Zhou P."/>
            <person name="Barbe V."/>
            <person name="Bardou P."/>
            <person name="Bechner M."/>
            <person name="Bellec A."/>
            <person name="Berger A."/>
            <person name="Berges H."/>
            <person name="Bidwell S."/>
            <person name="Bisseling T."/>
            <person name="Choisne N."/>
            <person name="Couloux A."/>
            <person name="Denny R."/>
            <person name="Deshpande S."/>
            <person name="Dai X."/>
            <person name="Doyle J.J."/>
            <person name="Dudez A.M."/>
            <person name="Farmer A.D."/>
            <person name="Fouteau S."/>
            <person name="Franken C."/>
            <person name="Gibelin C."/>
            <person name="Gish J."/>
            <person name="Goldstein S."/>
            <person name="Gonzalez A.J."/>
            <person name="Green P.J."/>
            <person name="Hallab A."/>
            <person name="Hartog M."/>
            <person name="Hua A."/>
            <person name="Humphray S.J."/>
            <person name="Jeong D.H."/>
            <person name="Jing Y."/>
            <person name="Jocker A."/>
            <person name="Kenton S.M."/>
            <person name="Kim D.J."/>
            <person name="Klee K."/>
            <person name="Lai H."/>
            <person name="Lang C."/>
            <person name="Lin S."/>
            <person name="Macmil S.L."/>
            <person name="Magdelenat G."/>
            <person name="Matthews L."/>
            <person name="McCorrison J."/>
            <person name="Monaghan E.L."/>
            <person name="Mun J.H."/>
            <person name="Najar F.Z."/>
            <person name="Nicholson C."/>
            <person name="Noirot C."/>
            <person name="O'Bleness M."/>
            <person name="Paule C.R."/>
            <person name="Poulain J."/>
            <person name="Prion F."/>
            <person name="Qin B."/>
            <person name="Qu C."/>
            <person name="Retzel E.F."/>
            <person name="Riddle C."/>
            <person name="Sallet E."/>
            <person name="Samain S."/>
            <person name="Samson N."/>
            <person name="Sanders I."/>
            <person name="Saurat O."/>
            <person name="Scarpelli C."/>
            <person name="Schiex T."/>
            <person name="Segurens B."/>
            <person name="Severin A.J."/>
            <person name="Sherrier D.J."/>
            <person name="Shi R."/>
            <person name="Sims S."/>
            <person name="Singer S.R."/>
            <person name="Sinharoy S."/>
            <person name="Sterck L."/>
            <person name="Viollet A."/>
            <person name="Wang B.B."/>
            <person name="Wang K."/>
            <person name="Wang M."/>
            <person name="Wang X."/>
            <person name="Warfsmann J."/>
            <person name="Weissenbach J."/>
            <person name="White D.D."/>
            <person name="White J.D."/>
            <person name="Wiley G.B."/>
            <person name="Wincker P."/>
            <person name="Xing Y."/>
            <person name="Yang L."/>
            <person name="Yao Z."/>
            <person name="Ying F."/>
            <person name="Zhai J."/>
            <person name="Zhou L."/>
            <person name="Zuber A."/>
            <person name="Denarie J."/>
            <person name="Dixon R.A."/>
            <person name="May G.D."/>
            <person name="Schwartz D.C."/>
            <person name="Rogers J."/>
            <person name="Quetier F."/>
            <person name="Town C.D."/>
            <person name="Roe B.A."/>
        </authorList>
    </citation>
    <scope>NUCLEOTIDE SEQUENCE [LARGE SCALE GENOMIC DNA]</scope>
    <source>
        <strain evidence="2">A17</strain>
        <strain evidence="3 4">cv. Jemalong A17</strain>
    </source>
</reference>
<keyword evidence="4" id="KW-1185">Reference proteome</keyword>
<evidence type="ECO:0000313" key="3">
    <source>
        <dbReference type="EnsemblPlants" id="KEH28381"/>
    </source>
</evidence>
<proteinExistence type="predicted"/>
<dbReference type="EnsemblPlants" id="KEH28381">
    <property type="protein sequence ID" value="KEH28381"/>
    <property type="gene ID" value="MTR_5g089895"/>
</dbReference>